<dbReference type="EMBL" id="CAJNBJ010000001">
    <property type="protein sequence ID" value="CAE6686900.1"/>
    <property type="molecule type" value="Genomic_DNA"/>
</dbReference>
<dbReference type="Pfam" id="PF14238">
    <property type="entry name" value="DUF4340"/>
    <property type="match status" value="1"/>
</dbReference>
<evidence type="ECO:0000313" key="2">
    <source>
        <dbReference type="EMBL" id="CAE6686900.1"/>
    </source>
</evidence>
<organism evidence="2 3">
    <name type="scientific">Nitrospira defluvii</name>
    <dbReference type="NCBI Taxonomy" id="330214"/>
    <lineage>
        <taxon>Bacteria</taxon>
        <taxon>Pseudomonadati</taxon>
        <taxon>Nitrospirota</taxon>
        <taxon>Nitrospiria</taxon>
        <taxon>Nitrospirales</taxon>
        <taxon>Nitrospiraceae</taxon>
        <taxon>Nitrospira</taxon>
    </lineage>
</organism>
<protein>
    <recommendedName>
        <fullName evidence="1">DUF4340 domain-containing protein</fullName>
    </recommendedName>
</protein>
<evidence type="ECO:0000313" key="3">
    <source>
        <dbReference type="Proteomes" id="UP000675880"/>
    </source>
</evidence>
<accession>A0ABM8QB10</accession>
<evidence type="ECO:0000259" key="1">
    <source>
        <dbReference type="Pfam" id="PF14238"/>
    </source>
</evidence>
<keyword evidence="3" id="KW-1185">Reference proteome</keyword>
<comment type="caution">
    <text evidence="2">The sequence shown here is derived from an EMBL/GenBank/DDBJ whole genome shotgun (WGS) entry which is preliminary data.</text>
</comment>
<dbReference type="InterPro" id="IPR025641">
    <property type="entry name" value="DUF4340"/>
</dbReference>
<gene>
    <name evidence="2" type="ORF">NSPZN2_10015</name>
</gene>
<feature type="domain" description="DUF4340" evidence="1">
    <location>
        <begin position="72"/>
        <end position="246"/>
    </location>
</feature>
<proteinExistence type="predicted"/>
<name>A0ABM8QB10_9BACT</name>
<sequence>MARYWPTALLAGVLAGLGLYLYFVELPEQRTELVTATQAKQILPFEQAQISALRVRSHSGEVVLSQPPGRPWGITAPIQTDADQRQVQALLRALVTGKVSRLVETHPVSLTPFGLDHPSTVVTVTAGDREETLSIGDAGPLSSTLYVLRASDEAVLLTDLAPKDFLNRTLLSFRRKELLQFNQQDTEQLRLTYPTTEIVLHGIEEKPKKKWRIRYPIEAEADRTEVQALLFRLEDLKALAIIDPGPERDKLTPSLTKPKVKVTVHAAGTDQVVRLFQPDPASGEAYAQTNPDGPIYKISPSVIKELTKDLFALQDKRLLGVDTGDIALLSIKTREEQYTLVHDRDGWMLEDQPMEKLRQDVADLLVSRIVNLPAEERVLKQVGPLAPYGLVAPVAEFVATGKDGRVAGRLALGNQSGGLVYAIGHRIPGVFQVRPDLLTQIPSRLALLANGPETPP</sequence>
<reference evidence="2 3" key="1">
    <citation type="submission" date="2021-02" db="EMBL/GenBank/DDBJ databases">
        <authorList>
            <person name="Han P."/>
        </authorList>
    </citation>
    <scope>NUCLEOTIDE SEQUENCE [LARGE SCALE GENOMIC DNA]</scope>
    <source>
        <strain evidence="2">Candidatus Nitrospira sp. ZN2</strain>
    </source>
</reference>
<dbReference type="Proteomes" id="UP000675880">
    <property type="component" value="Unassembled WGS sequence"/>
</dbReference>
<dbReference type="RefSeq" id="WP_213039976.1">
    <property type="nucleotide sequence ID" value="NZ_CAJNBJ010000001.1"/>
</dbReference>